<evidence type="ECO:0000313" key="1">
    <source>
        <dbReference type="EMBL" id="SVC35872.1"/>
    </source>
</evidence>
<dbReference type="InterPro" id="IPR012668">
    <property type="entry name" value="CHP02466"/>
</dbReference>
<name>A0A382LL91_9ZZZZ</name>
<reference evidence="1" key="1">
    <citation type="submission" date="2018-05" db="EMBL/GenBank/DDBJ databases">
        <authorList>
            <person name="Lanie J.A."/>
            <person name="Ng W.-L."/>
            <person name="Kazmierczak K.M."/>
            <person name="Andrzejewski T.M."/>
            <person name="Davidsen T.M."/>
            <person name="Wayne K.J."/>
            <person name="Tettelin H."/>
            <person name="Glass J.I."/>
            <person name="Rusch D."/>
            <person name="Podicherti R."/>
            <person name="Tsui H.-C.T."/>
            <person name="Winkler M.E."/>
        </authorList>
    </citation>
    <scope>NUCLEOTIDE SEQUENCE</scope>
</reference>
<protein>
    <recommendedName>
        <fullName evidence="2">Fe2OG dioxygenase domain-containing protein</fullName>
    </recommendedName>
</protein>
<organism evidence="1">
    <name type="scientific">marine metagenome</name>
    <dbReference type="NCBI Taxonomy" id="408172"/>
    <lineage>
        <taxon>unclassified sequences</taxon>
        <taxon>metagenomes</taxon>
        <taxon>ecological metagenomes</taxon>
    </lineage>
</organism>
<gene>
    <name evidence="1" type="ORF">METZ01_LOCUS288726</name>
</gene>
<sequence>METEVSEKFIDIVNKVGDNVLSDEKQSIQWDWSHKLVGKVHKEIRIPMTNKEESAYCLGVMKHACVDYLKFLIKNNRAYEWIRIAGQEKPPTRDNIHIAQSWVVSQYKNEYNPWHTHTGNISAVIYLKIPDAMEEHFENEKRDHYPASGTIDFKFGEKQDMRSDTLLFHPELGKMLMFPSWLHHSVYPFYCDGERRSMSFNADFFVPEGWYKK</sequence>
<dbReference type="Pfam" id="PF13759">
    <property type="entry name" value="2OG-FeII_Oxy_5"/>
    <property type="match status" value="1"/>
</dbReference>
<dbReference type="EMBL" id="UINC01086952">
    <property type="protein sequence ID" value="SVC35872.1"/>
    <property type="molecule type" value="Genomic_DNA"/>
</dbReference>
<dbReference type="Gene3D" id="2.60.120.620">
    <property type="entry name" value="q2cbj1_9rhob like domain"/>
    <property type="match status" value="1"/>
</dbReference>
<accession>A0A382LL91</accession>
<evidence type="ECO:0008006" key="2">
    <source>
        <dbReference type="Google" id="ProtNLM"/>
    </source>
</evidence>
<proteinExistence type="predicted"/>
<dbReference type="AlphaFoldDB" id="A0A382LL91"/>